<keyword evidence="2" id="KW-1185">Reference proteome</keyword>
<gene>
    <name evidence="1" type="primary">WBGene00271869</name>
</gene>
<accession>A0A8R1YMJ9</accession>
<accession>A0A2A6C7K4</accession>
<evidence type="ECO:0000313" key="1">
    <source>
        <dbReference type="EnsemblMetazoa" id="PPA33500.1"/>
    </source>
</evidence>
<organism evidence="1 2">
    <name type="scientific">Pristionchus pacificus</name>
    <name type="common">Parasitic nematode worm</name>
    <dbReference type="NCBI Taxonomy" id="54126"/>
    <lineage>
        <taxon>Eukaryota</taxon>
        <taxon>Metazoa</taxon>
        <taxon>Ecdysozoa</taxon>
        <taxon>Nematoda</taxon>
        <taxon>Chromadorea</taxon>
        <taxon>Rhabditida</taxon>
        <taxon>Rhabditina</taxon>
        <taxon>Diplogasteromorpha</taxon>
        <taxon>Diplogasteroidea</taxon>
        <taxon>Neodiplogasteridae</taxon>
        <taxon>Pristionchus</taxon>
    </lineage>
</organism>
<reference evidence="2" key="1">
    <citation type="journal article" date="2008" name="Nat. Genet.">
        <title>The Pristionchus pacificus genome provides a unique perspective on nematode lifestyle and parasitism.</title>
        <authorList>
            <person name="Dieterich C."/>
            <person name="Clifton S.W."/>
            <person name="Schuster L.N."/>
            <person name="Chinwalla A."/>
            <person name="Delehaunty K."/>
            <person name="Dinkelacker I."/>
            <person name="Fulton L."/>
            <person name="Fulton R."/>
            <person name="Godfrey J."/>
            <person name="Minx P."/>
            <person name="Mitreva M."/>
            <person name="Roeseler W."/>
            <person name="Tian H."/>
            <person name="Witte H."/>
            <person name="Yang S.P."/>
            <person name="Wilson R.K."/>
            <person name="Sommer R.J."/>
        </authorList>
    </citation>
    <scope>NUCLEOTIDE SEQUENCE [LARGE SCALE GENOMIC DNA]</scope>
    <source>
        <strain evidence="2">PS312</strain>
    </source>
</reference>
<name>A0A2A6C7K4_PRIPA</name>
<dbReference type="AlphaFoldDB" id="A0A2A6C7K4"/>
<reference evidence="1" key="2">
    <citation type="submission" date="2022-06" db="UniProtKB">
        <authorList>
            <consortium name="EnsemblMetazoa"/>
        </authorList>
    </citation>
    <scope>IDENTIFICATION</scope>
    <source>
        <strain evidence="1">PS312</strain>
    </source>
</reference>
<evidence type="ECO:0000313" key="2">
    <source>
        <dbReference type="Proteomes" id="UP000005239"/>
    </source>
</evidence>
<proteinExistence type="predicted"/>
<sequence>MPKSVPIIFLTIIFMIPVAAAAPLLSREKSQGELNPAIAVFNPFYALWEMLVKSVCLVPTVGPIMGSIFESIPNPAAIVDQLSESANGVVK</sequence>
<dbReference type="Proteomes" id="UP000005239">
    <property type="component" value="Unassembled WGS sequence"/>
</dbReference>
<dbReference type="EnsemblMetazoa" id="PPA33500.1">
    <property type="protein sequence ID" value="PPA33500.1"/>
    <property type="gene ID" value="WBGene00271869"/>
</dbReference>
<protein>
    <submittedName>
        <fullName evidence="1">Uncharacterized protein</fullName>
    </submittedName>
</protein>